<dbReference type="InterPro" id="IPR001702">
    <property type="entry name" value="Porin_Gram-ve"/>
</dbReference>
<dbReference type="SUPFAM" id="SSF56935">
    <property type="entry name" value="Porins"/>
    <property type="match status" value="1"/>
</dbReference>
<dbReference type="GO" id="GO:0009279">
    <property type="term" value="C:cell outer membrane"/>
    <property type="evidence" value="ECO:0007669"/>
    <property type="project" value="UniProtKB-SubCell"/>
</dbReference>
<dbReference type="Gene3D" id="2.40.160.10">
    <property type="entry name" value="Porin"/>
    <property type="match status" value="1"/>
</dbReference>
<proteinExistence type="predicted"/>
<dbReference type="Pfam" id="PF13609">
    <property type="entry name" value="Porin_4"/>
    <property type="match status" value="1"/>
</dbReference>
<dbReference type="InterPro" id="IPR050298">
    <property type="entry name" value="Gram-neg_bact_OMP"/>
</dbReference>
<evidence type="ECO:0000256" key="7">
    <source>
        <dbReference type="ARBA" id="ARBA00023065"/>
    </source>
</evidence>
<evidence type="ECO:0000256" key="6">
    <source>
        <dbReference type="ARBA" id="ARBA00022729"/>
    </source>
</evidence>
<organism evidence="13 14">
    <name type="scientific">Paraburkholderia caffeinitolerans</name>
    <dbReference type="NCBI Taxonomy" id="1723730"/>
    <lineage>
        <taxon>Bacteria</taxon>
        <taxon>Pseudomonadati</taxon>
        <taxon>Pseudomonadota</taxon>
        <taxon>Betaproteobacteria</taxon>
        <taxon>Burkholderiales</taxon>
        <taxon>Burkholderiaceae</taxon>
        <taxon>Paraburkholderia</taxon>
    </lineage>
</organism>
<evidence type="ECO:0000256" key="4">
    <source>
        <dbReference type="ARBA" id="ARBA00022452"/>
    </source>
</evidence>
<evidence type="ECO:0000256" key="11">
    <source>
        <dbReference type="SAM" id="SignalP"/>
    </source>
</evidence>
<evidence type="ECO:0000256" key="9">
    <source>
        <dbReference type="ARBA" id="ARBA00023136"/>
    </source>
</evidence>
<dbReference type="PRINTS" id="PR00182">
    <property type="entry name" value="ECOLNEIPORIN"/>
</dbReference>
<keyword evidence="3" id="KW-0813">Transport</keyword>
<sequence>MKEKKSFVALAVMGTLSSVSHAQSSVTLYGIVDAGLLYTSNVNTAEGGKPLVQLANSNLSGSRWGLQGSEDLGGGVSAIFRLENGFSLTNGTLAQGGRLFGRQAYAGFASNAYGTLTMGRQYNALQDYVAPLQLVGPLTQFSTHPYDNDALNNTYRTDNTVKYATPKLAGFQAEALYGFSNSTNFANNRAYSFGARYSNGSLNLGAGYARSQNPGAIGGAIIGTPSSTTPSNPLLNTSRVDQWGVTGTYALGSLTLGVLYSGSLFTDSSYPLAAASGTLHFQNYEGSVRYQVTPQLLLVLGETYTSVHQSGVSGHYLQTSTGADYFLSKSTDLYLNAFYQKASSNLHAAIDGAGGAASGSSQTVVVAGIRHKF</sequence>
<dbReference type="GO" id="GO:0015288">
    <property type="term" value="F:porin activity"/>
    <property type="evidence" value="ECO:0007669"/>
    <property type="project" value="UniProtKB-KW"/>
</dbReference>
<evidence type="ECO:0000256" key="1">
    <source>
        <dbReference type="ARBA" id="ARBA00004571"/>
    </source>
</evidence>
<keyword evidence="8" id="KW-0626">Porin</keyword>
<evidence type="ECO:0000313" key="14">
    <source>
        <dbReference type="Proteomes" id="UP000494119"/>
    </source>
</evidence>
<dbReference type="InterPro" id="IPR033900">
    <property type="entry name" value="Gram_neg_porin_domain"/>
</dbReference>
<dbReference type="PANTHER" id="PTHR34501">
    <property type="entry name" value="PROTEIN YDDL-RELATED"/>
    <property type="match status" value="1"/>
</dbReference>
<dbReference type="PRINTS" id="PR00184">
    <property type="entry name" value="NEISSPPORIN"/>
</dbReference>
<keyword evidence="10" id="KW-0998">Cell outer membrane</keyword>
<feature type="chain" id="PRO_5026686453" description="Porin domain-containing protein" evidence="11">
    <location>
        <begin position="23"/>
        <end position="373"/>
    </location>
</feature>
<evidence type="ECO:0000256" key="10">
    <source>
        <dbReference type="ARBA" id="ARBA00023237"/>
    </source>
</evidence>
<accession>A0A6J5GWK1</accession>
<evidence type="ECO:0000256" key="8">
    <source>
        <dbReference type="ARBA" id="ARBA00023114"/>
    </source>
</evidence>
<dbReference type="InterPro" id="IPR023614">
    <property type="entry name" value="Porin_dom_sf"/>
</dbReference>
<feature type="signal peptide" evidence="11">
    <location>
        <begin position="1"/>
        <end position="22"/>
    </location>
</feature>
<dbReference type="GO" id="GO:0046930">
    <property type="term" value="C:pore complex"/>
    <property type="evidence" value="ECO:0007669"/>
    <property type="project" value="UniProtKB-KW"/>
</dbReference>
<gene>
    <name evidence="13" type="ORF">LMG28688_06737</name>
</gene>
<keyword evidence="5" id="KW-0812">Transmembrane</keyword>
<feature type="domain" description="Porin" evidence="12">
    <location>
        <begin position="9"/>
        <end position="341"/>
    </location>
</feature>
<dbReference type="EMBL" id="CADIKL010000058">
    <property type="protein sequence ID" value="CAB3808346.1"/>
    <property type="molecule type" value="Genomic_DNA"/>
</dbReference>
<dbReference type="PANTHER" id="PTHR34501:SF9">
    <property type="entry name" value="MAJOR OUTER MEMBRANE PROTEIN P.IA"/>
    <property type="match status" value="1"/>
</dbReference>
<keyword evidence="9" id="KW-0472">Membrane</keyword>
<dbReference type="InterPro" id="IPR002299">
    <property type="entry name" value="Porin_Neis"/>
</dbReference>
<keyword evidence="14" id="KW-1185">Reference proteome</keyword>
<protein>
    <recommendedName>
        <fullName evidence="12">Porin domain-containing protein</fullName>
    </recommendedName>
</protein>
<evidence type="ECO:0000256" key="5">
    <source>
        <dbReference type="ARBA" id="ARBA00022692"/>
    </source>
</evidence>
<evidence type="ECO:0000256" key="3">
    <source>
        <dbReference type="ARBA" id="ARBA00022448"/>
    </source>
</evidence>
<evidence type="ECO:0000256" key="2">
    <source>
        <dbReference type="ARBA" id="ARBA00011233"/>
    </source>
</evidence>
<dbReference type="CDD" id="cd00342">
    <property type="entry name" value="gram_neg_porins"/>
    <property type="match status" value="1"/>
</dbReference>
<comment type="subcellular location">
    <subcellularLocation>
        <location evidence="1">Cell outer membrane</location>
        <topology evidence="1">Multi-pass membrane protein</topology>
    </subcellularLocation>
</comment>
<keyword evidence="7" id="KW-0406">Ion transport</keyword>
<evidence type="ECO:0000313" key="13">
    <source>
        <dbReference type="EMBL" id="CAB3808346.1"/>
    </source>
</evidence>
<keyword evidence="4" id="KW-1134">Transmembrane beta strand</keyword>
<keyword evidence="6 11" id="KW-0732">Signal</keyword>
<evidence type="ECO:0000259" key="12">
    <source>
        <dbReference type="Pfam" id="PF13609"/>
    </source>
</evidence>
<name>A0A6J5GWK1_9BURK</name>
<comment type="subunit">
    <text evidence="2">Homotrimer.</text>
</comment>
<dbReference type="RefSeq" id="WP_175198175.1">
    <property type="nucleotide sequence ID" value="NZ_CADIKL010000058.1"/>
</dbReference>
<dbReference type="AlphaFoldDB" id="A0A6J5GWK1"/>
<dbReference type="Proteomes" id="UP000494119">
    <property type="component" value="Unassembled WGS sequence"/>
</dbReference>
<dbReference type="GO" id="GO:0034220">
    <property type="term" value="P:monoatomic ion transmembrane transport"/>
    <property type="evidence" value="ECO:0007669"/>
    <property type="project" value="InterPro"/>
</dbReference>
<reference evidence="13 14" key="1">
    <citation type="submission" date="2020-04" db="EMBL/GenBank/DDBJ databases">
        <authorList>
            <person name="De Canck E."/>
        </authorList>
    </citation>
    <scope>NUCLEOTIDE SEQUENCE [LARGE SCALE GENOMIC DNA]</scope>
    <source>
        <strain evidence="13 14">LMG 28688</strain>
    </source>
</reference>